<gene>
    <name evidence="3" type="primary">LOC105288523</name>
</gene>
<name>A0A6P3PWY0_PTEVA</name>
<protein>
    <submittedName>
        <fullName evidence="3">High mobility group protein HMG-I/HMG-Y-like</fullName>
    </submittedName>
</protein>
<proteinExistence type="predicted"/>
<dbReference type="GO" id="GO:0005634">
    <property type="term" value="C:nucleus"/>
    <property type="evidence" value="ECO:0007669"/>
    <property type="project" value="InterPro"/>
</dbReference>
<feature type="compositionally biased region" description="Polar residues" evidence="1">
    <location>
        <begin position="1"/>
        <end position="11"/>
    </location>
</feature>
<dbReference type="InterPro" id="IPR000116">
    <property type="entry name" value="HMGA"/>
</dbReference>
<dbReference type="GO" id="GO:0003677">
    <property type="term" value="F:DNA binding"/>
    <property type="evidence" value="ECO:0007669"/>
    <property type="project" value="InterPro"/>
</dbReference>
<dbReference type="KEGG" id="pvp:105288523"/>
<feature type="compositionally biased region" description="Polar residues" evidence="1">
    <location>
        <begin position="18"/>
        <end position="27"/>
    </location>
</feature>
<organism evidence="2 3">
    <name type="scientific">Pteropus vampyrus</name>
    <name type="common">Large flying fox</name>
    <dbReference type="NCBI Taxonomy" id="132908"/>
    <lineage>
        <taxon>Eukaryota</taxon>
        <taxon>Metazoa</taxon>
        <taxon>Chordata</taxon>
        <taxon>Craniata</taxon>
        <taxon>Vertebrata</taxon>
        <taxon>Euteleostomi</taxon>
        <taxon>Mammalia</taxon>
        <taxon>Eutheria</taxon>
        <taxon>Laurasiatheria</taxon>
        <taxon>Chiroptera</taxon>
        <taxon>Yinpterochiroptera</taxon>
        <taxon>Pteropodoidea</taxon>
        <taxon>Pteropodidae</taxon>
        <taxon>Pteropodinae</taxon>
        <taxon>Pteropus</taxon>
    </lineage>
</organism>
<reference evidence="3" key="1">
    <citation type="submission" date="2025-08" db="UniProtKB">
        <authorList>
            <consortium name="RefSeq"/>
        </authorList>
    </citation>
    <scope>IDENTIFICATION</scope>
    <source>
        <tissue evidence="3">Kidney</tissue>
    </source>
</reference>
<feature type="compositionally biased region" description="Basic and acidic residues" evidence="1">
    <location>
        <begin position="68"/>
        <end position="77"/>
    </location>
</feature>
<dbReference type="GO" id="GO:0006355">
    <property type="term" value="P:regulation of DNA-templated transcription"/>
    <property type="evidence" value="ECO:0007669"/>
    <property type="project" value="InterPro"/>
</dbReference>
<dbReference type="Proteomes" id="UP000515202">
    <property type="component" value="Unplaced"/>
</dbReference>
<keyword evidence="2" id="KW-1185">Reference proteome</keyword>
<accession>A0A6P3PWY0</accession>
<dbReference type="PRINTS" id="PR00930">
    <property type="entry name" value="HIGHMOBLTYIY"/>
</dbReference>
<evidence type="ECO:0000313" key="3">
    <source>
        <dbReference type="RefSeq" id="XP_011353099.1"/>
    </source>
</evidence>
<feature type="region of interest" description="Disordered" evidence="1">
    <location>
        <begin position="1"/>
        <end position="141"/>
    </location>
</feature>
<dbReference type="GO" id="GO:0000785">
    <property type="term" value="C:chromatin"/>
    <property type="evidence" value="ECO:0007669"/>
    <property type="project" value="InterPro"/>
</dbReference>
<dbReference type="AlphaFoldDB" id="A0A6P3PWY0"/>
<sequence length="141" mass="15367">MERSAFATSGGSRRVLGSQRSRSQQPGARTAGGQPSSPIPATAPPPASQRREGERVELQFQPTLGLQAKKDGTEKPGRGRPRKPPRGSPGAALIGSRRKPSEVPTPQRPRATQREKKQQRCQAQKLEEEEEGIPQESLEEQ</sequence>
<dbReference type="GeneID" id="105288523"/>
<evidence type="ECO:0000256" key="1">
    <source>
        <dbReference type="SAM" id="MobiDB-lite"/>
    </source>
</evidence>
<dbReference type="RefSeq" id="XP_011353099.1">
    <property type="nucleotide sequence ID" value="XM_011354797.1"/>
</dbReference>
<evidence type="ECO:0000313" key="2">
    <source>
        <dbReference type="Proteomes" id="UP000515202"/>
    </source>
</evidence>
<feature type="compositionally biased region" description="Pro residues" evidence="1">
    <location>
        <begin position="37"/>
        <end position="47"/>
    </location>
</feature>
<feature type="compositionally biased region" description="Acidic residues" evidence="1">
    <location>
        <begin position="127"/>
        <end position="141"/>
    </location>
</feature>